<dbReference type="AlphaFoldDB" id="K6W9P3"/>
<dbReference type="Proteomes" id="UP000008363">
    <property type="component" value="Unassembled WGS sequence"/>
</dbReference>
<sequence length="268" mass="28369">MATVLDLDAVVCGEYLTDIPDQIAERIVEPRTIVDLGSGTGTGTLALARRFPTARVVALDNSSDLLTRVAGAAADAGLADRVTITTADLDAALPSGLTDVDVVWASSTLHHFADPDALLRSVYRALRPGGILAAVEIDELPTFLAAGSGGHEMELRLRSAMADGGWNAHPDWAGTITAAGFELVETRIVVTDPADTPERTADYAVAWLTHARSGLAESLTASERAALDALLSDDDPTSLRRRDDLALHARRIAWIARRPATTLGEELS</sequence>
<dbReference type="InterPro" id="IPR029063">
    <property type="entry name" value="SAM-dependent_MTases_sf"/>
</dbReference>
<dbReference type="GO" id="GO:0008168">
    <property type="term" value="F:methyltransferase activity"/>
    <property type="evidence" value="ECO:0007669"/>
    <property type="project" value="UniProtKB-KW"/>
</dbReference>
<dbReference type="Gene3D" id="3.40.50.150">
    <property type="entry name" value="Vaccinia Virus protein VP39"/>
    <property type="match status" value="1"/>
</dbReference>
<evidence type="ECO:0000313" key="3">
    <source>
        <dbReference type="Proteomes" id="UP000008363"/>
    </source>
</evidence>
<name>K6W9P3_9ACTN</name>
<dbReference type="eggNOG" id="COG2226">
    <property type="taxonomic scope" value="Bacteria"/>
</dbReference>
<dbReference type="CDD" id="cd02440">
    <property type="entry name" value="AdoMet_MTases"/>
    <property type="match status" value="1"/>
</dbReference>
<dbReference type="SUPFAM" id="SSF53335">
    <property type="entry name" value="S-adenosyl-L-methionine-dependent methyltransferases"/>
    <property type="match status" value="1"/>
</dbReference>
<dbReference type="GO" id="GO:0032259">
    <property type="term" value="P:methylation"/>
    <property type="evidence" value="ECO:0007669"/>
    <property type="project" value="UniProtKB-KW"/>
</dbReference>
<dbReference type="Pfam" id="PF13649">
    <property type="entry name" value="Methyltransf_25"/>
    <property type="match status" value="1"/>
</dbReference>
<dbReference type="STRING" id="1108045.GORHZ_046_00770"/>
<proteinExistence type="predicted"/>
<comment type="caution">
    <text evidence="2">The sequence shown here is derived from an EMBL/GenBank/DDBJ whole genome shotgun (WGS) entry which is preliminary data.</text>
</comment>
<keyword evidence="2" id="KW-0489">Methyltransferase</keyword>
<keyword evidence="3" id="KW-1185">Reference proteome</keyword>
<feature type="domain" description="Methyltransferase" evidence="1">
    <location>
        <begin position="33"/>
        <end position="130"/>
    </location>
</feature>
<gene>
    <name evidence="2" type="ORF">GORHZ_046_00770</name>
</gene>
<reference evidence="2 3" key="1">
    <citation type="submission" date="2012-08" db="EMBL/GenBank/DDBJ databases">
        <title>Whole genome shotgun sequence of Gordonia rhizosphera NBRC 16068.</title>
        <authorList>
            <person name="Takarada H."/>
            <person name="Isaki S."/>
            <person name="Hosoyama A."/>
            <person name="Tsuchikane K."/>
            <person name="Katsumata H."/>
            <person name="Baba S."/>
            <person name="Ohji S."/>
            <person name="Yamazaki S."/>
            <person name="Fujita N."/>
        </authorList>
    </citation>
    <scope>NUCLEOTIDE SEQUENCE [LARGE SCALE GENOMIC DNA]</scope>
    <source>
        <strain evidence="2 3">NBRC 16068</strain>
    </source>
</reference>
<dbReference type="PANTHER" id="PTHR43591">
    <property type="entry name" value="METHYLTRANSFERASE"/>
    <property type="match status" value="1"/>
</dbReference>
<protein>
    <submittedName>
        <fullName evidence="2">Putative methyltransferase</fullName>
    </submittedName>
</protein>
<evidence type="ECO:0000313" key="2">
    <source>
        <dbReference type="EMBL" id="GAB88927.1"/>
    </source>
</evidence>
<dbReference type="EMBL" id="BAHC01000046">
    <property type="protein sequence ID" value="GAB88927.1"/>
    <property type="molecule type" value="Genomic_DNA"/>
</dbReference>
<organism evidence="2 3">
    <name type="scientific">Gordonia rhizosphera NBRC 16068</name>
    <dbReference type="NCBI Taxonomy" id="1108045"/>
    <lineage>
        <taxon>Bacteria</taxon>
        <taxon>Bacillati</taxon>
        <taxon>Actinomycetota</taxon>
        <taxon>Actinomycetes</taxon>
        <taxon>Mycobacteriales</taxon>
        <taxon>Gordoniaceae</taxon>
        <taxon>Gordonia</taxon>
    </lineage>
</organism>
<dbReference type="InterPro" id="IPR041698">
    <property type="entry name" value="Methyltransf_25"/>
</dbReference>
<accession>K6W9P3</accession>
<evidence type="ECO:0000259" key="1">
    <source>
        <dbReference type="Pfam" id="PF13649"/>
    </source>
</evidence>
<keyword evidence="2" id="KW-0808">Transferase</keyword>